<protein>
    <submittedName>
        <fullName evidence="6">Disease resistance protein</fullName>
    </submittedName>
</protein>
<reference evidence="6" key="1">
    <citation type="submission" date="2020-06" db="EMBL/GenBank/DDBJ databases">
        <authorList>
            <person name="Li T."/>
            <person name="Hu X."/>
            <person name="Zhang T."/>
            <person name="Song X."/>
            <person name="Zhang H."/>
            <person name="Dai N."/>
            <person name="Sheng W."/>
            <person name="Hou X."/>
            <person name="Wei L."/>
        </authorList>
    </citation>
    <scope>NUCLEOTIDE SEQUENCE</scope>
    <source>
        <strain evidence="6">KEN8</strain>
        <tissue evidence="6">Leaf</tissue>
    </source>
</reference>
<evidence type="ECO:0000256" key="2">
    <source>
        <dbReference type="ARBA" id="ARBA00022741"/>
    </source>
</evidence>
<accession>A0AAW2NDD5</accession>
<comment type="similarity">
    <text evidence="1">Belongs to the disease resistance NB-LRR family.</text>
</comment>
<evidence type="ECO:0000256" key="1">
    <source>
        <dbReference type="ARBA" id="ARBA00008894"/>
    </source>
</evidence>
<evidence type="ECO:0000256" key="3">
    <source>
        <dbReference type="ARBA" id="ARBA00022821"/>
    </source>
</evidence>
<evidence type="ECO:0000259" key="5">
    <source>
        <dbReference type="Pfam" id="PF00931"/>
    </source>
</evidence>
<evidence type="ECO:0000313" key="6">
    <source>
        <dbReference type="EMBL" id="KAL0341555.1"/>
    </source>
</evidence>
<dbReference type="SUPFAM" id="SSF52540">
    <property type="entry name" value="P-loop containing nucleoside triphosphate hydrolases"/>
    <property type="match status" value="1"/>
</dbReference>
<comment type="caution">
    <text evidence="6">The sequence shown here is derived from an EMBL/GenBank/DDBJ whole genome shotgun (WGS) entry which is preliminary data.</text>
</comment>
<sequence length="251" mass="28699">MGRLMADAAQEAEEVIDRHVVDQLRNRSQEESYRMTTISSFCQDINKVIGKIDSITKELMMMAKEEWADVQKEQPMVSVTVGLPEVVPCSGKKSTMVGFDEHLVRVMDELTSGGSNLQILPIVGMGGIGKTTLVQNAFHHPYIEHYFHTRIWFTISHEYSVREILLRQFHNGEDQESNETLVGLGERFYKSLFGERYLIIMDDVWSTKVWDDLKMFFPNNNNGSRIMLTTRESSVAISLGSYKPYVIGFSE</sequence>
<dbReference type="GO" id="GO:0005524">
    <property type="term" value="F:ATP binding"/>
    <property type="evidence" value="ECO:0007669"/>
    <property type="project" value="UniProtKB-KW"/>
</dbReference>
<dbReference type="Pfam" id="PF00931">
    <property type="entry name" value="NB-ARC"/>
    <property type="match status" value="1"/>
</dbReference>
<dbReference type="GO" id="GO:0006952">
    <property type="term" value="P:defense response"/>
    <property type="evidence" value="ECO:0007669"/>
    <property type="project" value="UniProtKB-KW"/>
</dbReference>
<dbReference type="AlphaFoldDB" id="A0AAW2NDD5"/>
<keyword evidence="4" id="KW-0067">ATP-binding</keyword>
<organism evidence="6">
    <name type="scientific">Sesamum calycinum</name>
    <dbReference type="NCBI Taxonomy" id="2727403"/>
    <lineage>
        <taxon>Eukaryota</taxon>
        <taxon>Viridiplantae</taxon>
        <taxon>Streptophyta</taxon>
        <taxon>Embryophyta</taxon>
        <taxon>Tracheophyta</taxon>
        <taxon>Spermatophyta</taxon>
        <taxon>Magnoliopsida</taxon>
        <taxon>eudicotyledons</taxon>
        <taxon>Gunneridae</taxon>
        <taxon>Pentapetalae</taxon>
        <taxon>asterids</taxon>
        <taxon>lamiids</taxon>
        <taxon>Lamiales</taxon>
        <taxon>Pedaliaceae</taxon>
        <taxon>Sesamum</taxon>
    </lineage>
</organism>
<keyword evidence="3" id="KW-0611">Plant defense</keyword>
<dbReference type="EMBL" id="JACGWM010000011">
    <property type="protein sequence ID" value="KAL0341555.1"/>
    <property type="molecule type" value="Genomic_DNA"/>
</dbReference>
<evidence type="ECO:0000256" key="4">
    <source>
        <dbReference type="ARBA" id="ARBA00022840"/>
    </source>
</evidence>
<dbReference type="GO" id="GO:0043531">
    <property type="term" value="F:ADP binding"/>
    <property type="evidence" value="ECO:0007669"/>
    <property type="project" value="InterPro"/>
</dbReference>
<dbReference type="Gene3D" id="3.40.50.300">
    <property type="entry name" value="P-loop containing nucleotide triphosphate hydrolases"/>
    <property type="match status" value="1"/>
</dbReference>
<reference evidence="6" key="2">
    <citation type="journal article" date="2024" name="Plant">
        <title>Genomic evolution and insights into agronomic trait innovations of Sesamum species.</title>
        <authorList>
            <person name="Miao H."/>
            <person name="Wang L."/>
            <person name="Qu L."/>
            <person name="Liu H."/>
            <person name="Sun Y."/>
            <person name="Le M."/>
            <person name="Wang Q."/>
            <person name="Wei S."/>
            <person name="Zheng Y."/>
            <person name="Lin W."/>
            <person name="Duan Y."/>
            <person name="Cao H."/>
            <person name="Xiong S."/>
            <person name="Wang X."/>
            <person name="Wei L."/>
            <person name="Li C."/>
            <person name="Ma Q."/>
            <person name="Ju M."/>
            <person name="Zhao R."/>
            <person name="Li G."/>
            <person name="Mu C."/>
            <person name="Tian Q."/>
            <person name="Mei H."/>
            <person name="Zhang T."/>
            <person name="Gao T."/>
            <person name="Zhang H."/>
        </authorList>
    </citation>
    <scope>NUCLEOTIDE SEQUENCE</scope>
    <source>
        <strain evidence="6">KEN8</strain>
    </source>
</reference>
<dbReference type="FunFam" id="3.40.50.300:FF:001091">
    <property type="entry name" value="Probable disease resistance protein At1g61300"/>
    <property type="match status" value="1"/>
</dbReference>
<dbReference type="PANTHER" id="PTHR36766">
    <property type="entry name" value="PLANT BROAD-SPECTRUM MILDEW RESISTANCE PROTEIN RPW8"/>
    <property type="match status" value="1"/>
</dbReference>
<feature type="domain" description="NB-ARC" evidence="5">
    <location>
        <begin position="101"/>
        <end position="240"/>
    </location>
</feature>
<proteinExistence type="inferred from homology"/>
<dbReference type="PRINTS" id="PR00364">
    <property type="entry name" value="DISEASERSIST"/>
</dbReference>
<gene>
    <name evidence="6" type="ORF">Scaly_1818100</name>
</gene>
<keyword evidence="2" id="KW-0547">Nucleotide-binding</keyword>
<dbReference type="Gene3D" id="1.20.5.4130">
    <property type="match status" value="1"/>
</dbReference>
<name>A0AAW2NDD5_9LAMI</name>
<dbReference type="PANTHER" id="PTHR36766:SF44">
    <property type="entry name" value="NBS-CODING RESISTANCE GENE ANALOG"/>
    <property type="match status" value="1"/>
</dbReference>
<dbReference type="InterPro" id="IPR027417">
    <property type="entry name" value="P-loop_NTPase"/>
</dbReference>
<dbReference type="InterPro" id="IPR002182">
    <property type="entry name" value="NB-ARC"/>
</dbReference>